<dbReference type="AlphaFoldDB" id="A0A9D1MNM6"/>
<comment type="caution">
    <text evidence="2">The sequence shown here is derived from an EMBL/GenBank/DDBJ whole genome shotgun (WGS) entry which is preliminary data.</text>
</comment>
<gene>
    <name evidence="2" type="ORF">IAB06_00065</name>
</gene>
<dbReference type="PANTHER" id="PTHR47505">
    <property type="entry name" value="DNA UTILIZATION PROTEIN YHGH"/>
    <property type="match status" value="1"/>
</dbReference>
<reference evidence="2" key="1">
    <citation type="submission" date="2020-10" db="EMBL/GenBank/DDBJ databases">
        <authorList>
            <person name="Gilroy R."/>
        </authorList>
    </citation>
    <scope>NUCLEOTIDE SEQUENCE</scope>
    <source>
        <strain evidence="2">CHK160-1198</strain>
    </source>
</reference>
<sequence length="222" mass="25711">MIQLWHTLLSVLFPLTCRLCKSEITEGVLCANCRKKYLKIRFLEPSAFDCPELRGICLLYDYEDVIKELLHDAKFRPSQRKAARLGGEVMQTESLKVIKERWHLPDATVAVPIPTSRERIKLRGYELPEKIFHKYIEKNNLAWQDLLYRQRATLPQFKLKKNERRKNVQGCFELKSNKCLPRDILLVDDIFTSGATMEEAAKFLNQRGANNIWALAFAGGGK</sequence>
<dbReference type="EMBL" id="DVNI01000002">
    <property type="protein sequence ID" value="HIU63423.1"/>
    <property type="molecule type" value="Genomic_DNA"/>
</dbReference>
<evidence type="ECO:0000313" key="3">
    <source>
        <dbReference type="Proteomes" id="UP000824099"/>
    </source>
</evidence>
<evidence type="ECO:0000313" key="2">
    <source>
        <dbReference type="EMBL" id="HIU63423.1"/>
    </source>
</evidence>
<dbReference type="InterPro" id="IPR029057">
    <property type="entry name" value="PRTase-like"/>
</dbReference>
<dbReference type="InterPro" id="IPR051910">
    <property type="entry name" value="ComF/GntX_DNA_util-trans"/>
</dbReference>
<dbReference type="InterPro" id="IPR000836">
    <property type="entry name" value="PRTase_dom"/>
</dbReference>
<accession>A0A9D1MNM6</accession>
<dbReference type="Proteomes" id="UP000824099">
    <property type="component" value="Unassembled WGS sequence"/>
</dbReference>
<name>A0A9D1MNM6_9FIRM</name>
<organism evidence="2 3">
    <name type="scientific">Candidatus Avacidaminococcus intestinavium</name>
    <dbReference type="NCBI Taxonomy" id="2840684"/>
    <lineage>
        <taxon>Bacteria</taxon>
        <taxon>Bacillati</taxon>
        <taxon>Bacillota</taxon>
        <taxon>Negativicutes</taxon>
        <taxon>Acidaminococcales</taxon>
        <taxon>Acidaminococcaceae</taxon>
        <taxon>Acidaminococcaceae incertae sedis</taxon>
        <taxon>Candidatus Avacidaminococcus</taxon>
    </lineage>
</organism>
<dbReference type="Gene3D" id="3.40.50.2020">
    <property type="match status" value="1"/>
</dbReference>
<comment type="similarity">
    <text evidence="1">Belongs to the ComF/GntX family.</text>
</comment>
<evidence type="ECO:0000256" key="1">
    <source>
        <dbReference type="ARBA" id="ARBA00008007"/>
    </source>
</evidence>
<proteinExistence type="inferred from homology"/>
<reference evidence="2" key="2">
    <citation type="journal article" date="2021" name="PeerJ">
        <title>Extensive microbial diversity within the chicken gut microbiome revealed by metagenomics and culture.</title>
        <authorList>
            <person name="Gilroy R."/>
            <person name="Ravi A."/>
            <person name="Getino M."/>
            <person name="Pursley I."/>
            <person name="Horton D.L."/>
            <person name="Alikhan N.F."/>
            <person name="Baker D."/>
            <person name="Gharbi K."/>
            <person name="Hall N."/>
            <person name="Watson M."/>
            <person name="Adriaenssens E.M."/>
            <person name="Foster-Nyarko E."/>
            <person name="Jarju S."/>
            <person name="Secka A."/>
            <person name="Antonio M."/>
            <person name="Oren A."/>
            <person name="Chaudhuri R.R."/>
            <person name="La Ragione R."/>
            <person name="Hildebrand F."/>
            <person name="Pallen M.J."/>
        </authorList>
    </citation>
    <scope>NUCLEOTIDE SEQUENCE</scope>
    <source>
        <strain evidence="2">CHK160-1198</strain>
    </source>
</reference>
<dbReference type="CDD" id="cd06223">
    <property type="entry name" value="PRTases_typeI"/>
    <property type="match status" value="1"/>
</dbReference>
<dbReference type="SUPFAM" id="SSF53271">
    <property type="entry name" value="PRTase-like"/>
    <property type="match status" value="1"/>
</dbReference>
<protein>
    <submittedName>
        <fullName evidence="2">ComF family protein</fullName>
    </submittedName>
</protein>
<dbReference type="PANTHER" id="PTHR47505:SF1">
    <property type="entry name" value="DNA UTILIZATION PROTEIN YHGH"/>
    <property type="match status" value="1"/>
</dbReference>